<organism evidence="3 4">
    <name type="scientific">Pedobacter ginsengisoli</name>
    <dbReference type="NCBI Taxonomy" id="363852"/>
    <lineage>
        <taxon>Bacteria</taxon>
        <taxon>Pseudomonadati</taxon>
        <taxon>Bacteroidota</taxon>
        <taxon>Sphingobacteriia</taxon>
        <taxon>Sphingobacteriales</taxon>
        <taxon>Sphingobacteriaceae</taxon>
        <taxon>Pedobacter</taxon>
    </lineage>
</organism>
<reference evidence="3 4" key="1">
    <citation type="submission" date="2017-10" db="EMBL/GenBank/DDBJ databases">
        <title>Whole genome of Pedobacter ginsengisoli T01R-27 isolated from tomato rhizosphere.</title>
        <authorList>
            <person name="Weon H.-Y."/>
            <person name="Lee S.A."/>
            <person name="Sang M.K."/>
            <person name="Song J."/>
        </authorList>
    </citation>
    <scope>NUCLEOTIDE SEQUENCE [LARGE SCALE GENOMIC DNA]</scope>
    <source>
        <strain evidence="3 4">T01R-27</strain>
    </source>
</reference>
<dbReference type="RefSeq" id="WP_099436949.1">
    <property type="nucleotide sequence ID" value="NZ_CP024091.1"/>
</dbReference>
<dbReference type="InterPro" id="IPR008756">
    <property type="entry name" value="Peptidase_M56"/>
</dbReference>
<keyword evidence="1" id="KW-1133">Transmembrane helix</keyword>
<gene>
    <name evidence="3" type="ORF">CPT03_00175</name>
</gene>
<name>A0A2D1U0G8_9SPHI</name>
<dbReference type="EMBL" id="CP024091">
    <property type="protein sequence ID" value="ATP54994.1"/>
    <property type="molecule type" value="Genomic_DNA"/>
</dbReference>
<proteinExistence type="predicted"/>
<keyword evidence="1" id="KW-0812">Transmembrane</keyword>
<keyword evidence="1" id="KW-0472">Membrane</keyword>
<evidence type="ECO:0000256" key="1">
    <source>
        <dbReference type="SAM" id="Phobius"/>
    </source>
</evidence>
<dbReference type="PANTHER" id="PTHR34978">
    <property type="entry name" value="POSSIBLE SENSOR-TRANSDUCER PROTEIN BLAR"/>
    <property type="match status" value="1"/>
</dbReference>
<dbReference type="OrthoDB" id="15218at2"/>
<feature type="transmembrane region" description="Helical" evidence="1">
    <location>
        <begin position="49"/>
        <end position="68"/>
    </location>
</feature>
<feature type="transmembrane region" description="Helical" evidence="1">
    <location>
        <begin position="20"/>
        <end position="37"/>
    </location>
</feature>
<dbReference type="AlphaFoldDB" id="A0A2D1U0G8"/>
<evidence type="ECO:0000313" key="3">
    <source>
        <dbReference type="EMBL" id="ATP54994.1"/>
    </source>
</evidence>
<accession>A0A2D1U0G8</accession>
<feature type="transmembrane region" description="Helical" evidence="1">
    <location>
        <begin position="105"/>
        <end position="126"/>
    </location>
</feature>
<sequence length="606" mass="69634">MEAIVNNLIKATGWSIFHSLWQGAIIYGVLVAAISAFPKMDAKIKHNMAYGALCLIFLGFCITFFSLFKLPLNSIEVAAGQVSPVKQSEYLIHLPQDMSSITENFFPYLVSIYSIGILFQLFVLGIGYKKLLDLKWADRTSVPTQWVPVFEAMVAKLHLRQNIEFYLSSRVNVPLVIGYIKPVVLFPIALASQLDIKQVEAILIHELSHIRRNDYLLNLIKTGIETILFFNPFVWLGGRLINIEREHACDDLVLKFTGSPLTYAHALLKLEILKNKTTPVLSMAATGNEQHLYQRIKRITDMKTNYMNAKQQILAITLTIATIISLAWISPAKKAPTVNKEDQHSKKIDVEGIAIKSKIQTLLAPIVGEDCDNDHIKTDTTKKKNKFKIVTVDAKGNKKEYNSIKEMPDSLRQEVVSESFINDFKFDYKFNFDSATNASMAFIKSPEFQQQIKDVQKNAAEMAKHFNSAEWKKQQAEIRKNVDEMREKMNSKEFKANQEMVMKIAMDMRKQFNSPEWKKQQAEIQKSALEMSKKFNSEEWKKQQAEIRKNVDEMREKMNSPEFKKHIEEIKELQNSPEYKELKKNFDKGIDSIKKKKGIKSDSDWI</sequence>
<dbReference type="InterPro" id="IPR052173">
    <property type="entry name" value="Beta-lactam_resp_regulator"/>
</dbReference>
<feature type="domain" description="Peptidase M56" evidence="2">
    <location>
        <begin position="103"/>
        <end position="298"/>
    </location>
</feature>
<dbReference type="Pfam" id="PF05569">
    <property type="entry name" value="Peptidase_M56"/>
    <property type="match status" value="1"/>
</dbReference>
<keyword evidence="4" id="KW-1185">Reference proteome</keyword>
<protein>
    <submittedName>
        <fullName evidence="3">Peptidase M56</fullName>
    </submittedName>
</protein>
<dbReference type="CDD" id="cd07341">
    <property type="entry name" value="M56_BlaR1_MecR1_like"/>
    <property type="match status" value="1"/>
</dbReference>
<evidence type="ECO:0000259" key="2">
    <source>
        <dbReference type="Pfam" id="PF05569"/>
    </source>
</evidence>
<feature type="transmembrane region" description="Helical" evidence="1">
    <location>
        <begin position="313"/>
        <end position="330"/>
    </location>
</feature>
<evidence type="ECO:0000313" key="4">
    <source>
        <dbReference type="Proteomes" id="UP000223749"/>
    </source>
</evidence>
<dbReference type="PANTHER" id="PTHR34978:SF3">
    <property type="entry name" value="SLR0241 PROTEIN"/>
    <property type="match status" value="1"/>
</dbReference>
<dbReference type="Proteomes" id="UP000223749">
    <property type="component" value="Chromosome"/>
</dbReference>
<dbReference type="KEGG" id="pgs:CPT03_00175"/>